<evidence type="ECO:0000313" key="1">
    <source>
        <dbReference type="EMBL" id="KAK8601497.1"/>
    </source>
</evidence>
<reference evidence="1 2" key="1">
    <citation type="journal article" date="2024" name="G3 (Bethesda)">
        <title>Genome assembly of Hibiscus sabdariffa L. provides insights into metabolisms of medicinal natural products.</title>
        <authorList>
            <person name="Kim T."/>
        </authorList>
    </citation>
    <scope>NUCLEOTIDE SEQUENCE [LARGE SCALE GENOMIC DNA]</scope>
    <source>
        <strain evidence="1">TK-2024</strain>
        <tissue evidence="1">Old leaves</tissue>
    </source>
</reference>
<protein>
    <submittedName>
        <fullName evidence="1">Uncharacterized protein</fullName>
    </submittedName>
</protein>
<sequence length="77" mass="9281">MDAVTNDNHIQGVVEMEYMVNFRDHFDSQMWNLNENIVAMRGNMSSMREEIRSELSNMRQEFIVPNQKSWVFPYFML</sequence>
<keyword evidence="2" id="KW-1185">Reference proteome</keyword>
<name>A0ABR2GF24_9ROSI</name>
<proteinExistence type="predicted"/>
<dbReference type="Proteomes" id="UP001472677">
    <property type="component" value="Unassembled WGS sequence"/>
</dbReference>
<gene>
    <name evidence="1" type="ORF">V6N12_051329</name>
</gene>
<evidence type="ECO:0000313" key="2">
    <source>
        <dbReference type="Proteomes" id="UP001472677"/>
    </source>
</evidence>
<dbReference type="EMBL" id="JBBPBM010000001">
    <property type="protein sequence ID" value="KAK8601497.1"/>
    <property type="molecule type" value="Genomic_DNA"/>
</dbReference>
<comment type="caution">
    <text evidence="1">The sequence shown here is derived from an EMBL/GenBank/DDBJ whole genome shotgun (WGS) entry which is preliminary data.</text>
</comment>
<accession>A0ABR2GF24</accession>
<organism evidence="1 2">
    <name type="scientific">Hibiscus sabdariffa</name>
    <name type="common">roselle</name>
    <dbReference type="NCBI Taxonomy" id="183260"/>
    <lineage>
        <taxon>Eukaryota</taxon>
        <taxon>Viridiplantae</taxon>
        <taxon>Streptophyta</taxon>
        <taxon>Embryophyta</taxon>
        <taxon>Tracheophyta</taxon>
        <taxon>Spermatophyta</taxon>
        <taxon>Magnoliopsida</taxon>
        <taxon>eudicotyledons</taxon>
        <taxon>Gunneridae</taxon>
        <taxon>Pentapetalae</taxon>
        <taxon>rosids</taxon>
        <taxon>malvids</taxon>
        <taxon>Malvales</taxon>
        <taxon>Malvaceae</taxon>
        <taxon>Malvoideae</taxon>
        <taxon>Hibiscus</taxon>
    </lineage>
</organism>